<dbReference type="InterPro" id="IPR000629">
    <property type="entry name" value="RNA-helicase_DEAD-box_CS"/>
</dbReference>
<dbReference type="Gene3D" id="3.40.50.300">
    <property type="entry name" value="P-loop containing nucleotide triphosphate hydrolases"/>
    <property type="match status" value="2"/>
</dbReference>
<evidence type="ECO:0000259" key="13">
    <source>
        <dbReference type="PROSITE" id="PS51194"/>
    </source>
</evidence>
<evidence type="ECO:0000256" key="8">
    <source>
        <dbReference type="ARBA" id="ARBA00047984"/>
    </source>
</evidence>
<feature type="domain" description="Helicase ATP-binding" evidence="12">
    <location>
        <begin position="37"/>
        <end position="208"/>
    </location>
</feature>
<dbReference type="PROSITE" id="PS00039">
    <property type="entry name" value="DEAD_ATP_HELICASE"/>
    <property type="match status" value="1"/>
</dbReference>
<dbReference type="FunFam" id="3.40.50.300:FF:000108">
    <property type="entry name" value="ATP-dependent RNA helicase RhlE"/>
    <property type="match status" value="1"/>
</dbReference>
<dbReference type="InterPro" id="IPR012677">
    <property type="entry name" value="Nucleotide-bd_a/b_plait_sf"/>
</dbReference>
<evidence type="ECO:0000256" key="6">
    <source>
        <dbReference type="ARBA" id="ARBA00022840"/>
    </source>
</evidence>
<dbReference type="EMBL" id="CP032998">
    <property type="protein sequence ID" value="QCI26397.1"/>
    <property type="molecule type" value="Genomic_DNA"/>
</dbReference>
<dbReference type="InterPro" id="IPR050079">
    <property type="entry name" value="DEAD_box_RNA_helicase"/>
</dbReference>
<dbReference type="PROSITE" id="PS51194">
    <property type="entry name" value="HELICASE_CTER"/>
    <property type="match status" value="1"/>
</dbReference>
<dbReference type="RefSeq" id="WP_158351863.1">
    <property type="nucleotide sequence ID" value="NZ_CP032998.1"/>
</dbReference>
<dbReference type="InterPro" id="IPR027417">
    <property type="entry name" value="P-loop_NTPase"/>
</dbReference>
<dbReference type="SMART" id="SM00490">
    <property type="entry name" value="HELICc"/>
    <property type="match status" value="1"/>
</dbReference>
<feature type="domain" description="Helicase C-terminal" evidence="13">
    <location>
        <begin position="219"/>
        <end position="378"/>
    </location>
</feature>
<dbReference type="Proteomes" id="UP000298636">
    <property type="component" value="Chromosome"/>
</dbReference>
<evidence type="ECO:0000256" key="9">
    <source>
        <dbReference type="ARBA" id="ARBA00074363"/>
    </source>
</evidence>
<keyword evidence="3 11" id="KW-0547">Nucleotide-binding</keyword>
<evidence type="ECO:0000256" key="3">
    <source>
        <dbReference type="ARBA" id="ARBA00022741"/>
    </source>
</evidence>
<feature type="domain" description="DEAD-box RNA helicase Q" evidence="14">
    <location>
        <begin position="6"/>
        <end position="34"/>
    </location>
</feature>
<proteinExistence type="inferred from homology"/>
<dbReference type="Pfam" id="PF00270">
    <property type="entry name" value="DEAD"/>
    <property type="match status" value="1"/>
</dbReference>
<evidence type="ECO:0000256" key="2">
    <source>
        <dbReference type="ARBA" id="ARBA00022490"/>
    </source>
</evidence>
<sequence length="550" mass="63504">MIASKNLFSTLGLNNFLIKSLNYLGYMKPSPIQRACIPYLLSKKDVLGVAQTGSGKTAAFALPLLQNIVLYLKYPQILVLTPTRELSIQISTSFVEFAKYIKGIKILPIYGGQKYETQLLALKKRPQVVVGTPGRLIDHLKRNTLNLSQLQSLVIDEADEMLKMGFIEDVENIILKIPVKHQTALFSATMPETIRNISKNIMYHPKEIIVHSNVITKPNIYQNYWMVHGRKTNGLIKFLELEDCSSIIIFVRTKSATLEVSEILLKHGYNSSALNGDMNQILREDTLKKFKNGQLNILIATDVASRGLDIDRVSLVINYDIPIDSESYIHRIGRTGRAGRMGRALLFVERREIRFLKNIEHMLKKPIIEIKLPNSQLLMKYKLDRFYLQIINHLNNNNLYKYRNLLKKLCPNKKFNIEILSLVLLKISQKILQLIIPIKYTNKNKNFNNIKKLKNIKKITCDKKKNYRLNDTMRDYRIQLGKNDGIEVRHIVGAFLNEGNISNYHIGNIQIFSNYTIIELSTNIPKNNLNDLSRIRILNKFTYLERYKKK</sequence>
<dbReference type="OrthoDB" id="9805696at2"/>
<dbReference type="SUPFAM" id="SSF52540">
    <property type="entry name" value="P-loop containing nucleoside triphosphate hydrolases"/>
    <property type="match status" value="1"/>
</dbReference>
<dbReference type="GO" id="GO:0005524">
    <property type="term" value="F:ATP binding"/>
    <property type="evidence" value="ECO:0007669"/>
    <property type="project" value="UniProtKB-KW"/>
</dbReference>
<evidence type="ECO:0000256" key="5">
    <source>
        <dbReference type="ARBA" id="ARBA00022806"/>
    </source>
</evidence>
<evidence type="ECO:0000256" key="1">
    <source>
        <dbReference type="ARBA" id="ARBA00012552"/>
    </source>
</evidence>
<dbReference type="PROSITE" id="PS51192">
    <property type="entry name" value="HELICASE_ATP_BIND_1"/>
    <property type="match status" value="1"/>
</dbReference>
<dbReference type="PANTHER" id="PTHR47959">
    <property type="entry name" value="ATP-DEPENDENT RNA HELICASE RHLE-RELATED"/>
    <property type="match status" value="1"/>
</dbReference>
<dbReference type="PROSITE" id="PS51195">
    <property type="entry name" value="Q_MOTIF"/>
    <property type="match status" value="1"/>
</dbReference>
<dbReference type="InterPro" id="IPR001650">
    <property type="entry name" value="Helicase_C-like"/>
</dbReference>
<dbReference type="PANTHER" id="PTHR47959:SF1">
    <property type="entry name" value="ATP-DEPENDENT RNA HELICASE DBPA"/>
    <property type="match status" value="1"/>
</dbReference>
<dbReference type="Gene3D" id="3.30.70.330">
    <property type="match status" value="1"/>
</dbReference>
<dbReference type="InterPro" id="IPR014001">
    <property type="entry name" value="Helicase_ATP-bd"/>
</dbReference>
<dbReference type="GO" id="GO:0016787">
    <property type="term" value="F:hydrolase activity"/>
    <property type="evidence" value="ECO:0007669"/>
    <property type="project" value="UniProtKB-KW"/>
</dbReference>
<keyword evidence="16" id="KW-1185">Reference proteome</keyword>
<protein>
    <recommendedName>
        <fullName evidence="9">DEAD-box ATP-dependent RNA helicase RhpA</fullName>
        <ecNumber evidence="1">3.6.4.13</ecNumber>
    </recommendedName>
</protein>
<feature type="short sequence motif" description="Q motif" evidence="10">
    <location>
        <begin position="6"/>
        <end position="34"/>
    </location>
</feature>
<dbReference type="GO" id="GO:0009266">
    <property type="term" value="P:response to temperature stimulus"/>
    <property type="evidence" value="ECO:0007669"/>
    <property type="project" value="UniProtKB-ARBA"/>
</dbReference>
<dbReference type="InterPro" id="IPR005580">
    <property type="entry name" value="DbpA/CsdA_RNA-bd_dom"/>
</dbReference>
<keyword evidence="2" id="KW-0963">Cytoplasm</keyword>
<dbReference type="AlphaFoldDB" id="A0A4D6Y9K6"/>
<reference evidence="15 16" key="1">
    <citation type="submission" date="2018-10" db="EMBL/GenBank/DDBJ databases">
        <title>Comparative functional genomics of the obligate endosymbiont Buchnera aphidicola.</title>
        <authorList>
            <person name="Chong R.A."/>
        </authorList>
    </citation>
    <scope>NUCLEOTIDE SEQUENCE [LARGE SCALE GENOMIC DNA]</scope>
    <source>
        <strain evidence="15 16">Ssp</strain>
    </source>
</reference>
<evidence type="ECO:0000259" key="12">
    <source>
        <dbReference type="PROSITE" id="PS51192"/>
    </source>
</evidence>
<comment type="catalytic activity">
    <reaction evidence="8">
        <text>ATP + H2O = ADP + phosphate + H(+)</text>
        <dbReference type="Rhea" id="RHEA:13065"/>
        <dbReference type="ChEBI" id="CHEBI:15377"/>
        <dbReference type="ChEBI" id="CHEBI:15378"/>
        <dbReference type="ChEBI" id="CHEBI:30616"/>
        <dbReference type="ChEBI" id="CHEBI:43474"/>
        <dbReference type="ChEBI" id="CHEBI:456216"/>
        <dbReference type="EC" id="3.6.4.13"/>
    </reaction>
</comment>
<keyword evidence="4 11" id="KW-0378">Hydrolase</keyword>
<gene>
    <name evidence="15" type="ORF">D9V79_01130</name>
</gene>
<evidence type="ECO:0000313" key="16">
    <source>
        <dbReference type="Proteomes" id="UP000298636"/>
    </source>
</evidence>
<dbReference type="EC" id="3.6.4.13" evidence="1"/>
<evidence type="ECO:0000256" key="7">
    <source>
        <dbReference type="ARBA" id="ARBA00038437"/>
    </source>
</evidence>
<organism evidence="15 16">
    <name type="scientific">Buchnera aphidicola</name>
    <name type="common">Stegophylla sp.</name>
    <dbReference type="NCBI Taxonomy" id="2315800"/>
    <lineage>
        <taxon>Bacteria</taxon>
        <taxon>Pseudomonadati</taxon>
        <taxon>Pseudomonadota</taxon>
        <taxon>Gammaproteobacteria</taxon>
        <taxon>Enterobacterales</taxon>
        <taxon>Erwiniaceae</taxon>
        <taxon>Buchnera</taxon>
    </lineage>
</organism>
<dbReference type="Pfam" id="PF00271">
    <property type="entry name" value="Helicase_C"/>
    <property type="match status" value="1"/>
</dbReference>
<dbReference type="Pfam" id="PF03880">
    <property type="entry name" value="DbpA"/>
    <property type="match status" value="1"/>
</dbReference>
<evidence type="ECO:0000256" key="11">
    <source>
        <dbReference type="RuleBase" id="RU000492"/>
    </source>
</evidence>
<accession>A0A4D6Y9K6</accession>
<dbReference type="InterPro" id="IPR044742">
    <property type="entry name" value="DEAD/DEAH_RhlB"/>
</dbReference>
<evidence type="ECO:0000259" key="14">
    <source>
        <dbReference type="PROSITE" id="PS51195"/>
    </source>
</evidence>
<dbReference type="GO" id="GO:0005829">
    <property type="term" value="C:cytosol"/>
    <property type="evidence" value="ECO:0007669"/>
    <property type="project" value="TreeGrafter"/>
</dbReference>
<dbReference type="CDD" id="cd00268">
    <property type="entry name" value="DEADc"/>
    <property type="match status" value="1"/>
</dbReference>
<keyword evidence="6 11" id="KW-0067">ATP-binding</keyword>
<evidence type="ECO:0000256" key="10">
    <source>
        <dbReference type="PROSITE-ProRule" id="PRU00552"/>
    </source>
</evidence>
<evidence type="ECO:0000256" key="4">
    <source>
        <dbReference type="ARBA" id="ARBA00022801"/>
    </source>
</evidence>
<dbReference type="GO" id="GO:0003676">
    <property type="term" value="F:nucleic acid binding"/>
    <property type="evidence" value="ECO:0007669"/>
    <property type="project" value="InterPro"/>
</dbReference>
<evidence type="ECO:0000313" key="15">
    <source>
        <dbReference type="EMBL" id="QCI26397.1"/>
    </source>
</evidence>
<dbReference type="GO" id="GO:0003724">
    <property type="term" value="F:RNA helicase activity"/>
    <property type="evidence" value="ECO:0007669"/>
    <property type="project" value="UniProtKB-EC"/>
</dbReference>
<dbReference type="GO" id="GO:0042255">
    <property type="term" value="P:ribosome assembly"/>
    <property type="evidence" value="ECO:0007669"/>
    <property type="project" value="UniProtKB-ARBA"/>
</dbReference>
<keyword evidence="5 11" id="KW-0347">Helicase</keyword>
<dbReference type="InterPro" id="IPR014014">
    <property type="entry name" value="RNA_helicase_DEAD_Q_motif"/>
</dbReference>
<comment type="similarity">
    <text evidence="7 11">Belongs to the DEAD box helicase family.</text>
</comment>
<name>A0A4D6Y9K6_9GAMM</name>
<dbReference type="SMART" id="SM00487">
    <property type="entry name" value="DEXDc"/>
    <property type="match status" value="1"/>
</dbReference>
<dbReference type="InterPro" id="IPR011545">
    <property type="entry name" value="DEAD/DEAH_box_helicase_dom"/>
</dbReference>
<dbReference type="CDD" id="cd18787">
    <property type="entry name" value="SF2_C_DEAD"/>
    <property type="match status" value="1"/>
</dbReference>